<accession>A0A5N7CED6</accession>
<proteinExistence type="predicted"/>
<evidence type="ECO:0000256" key="1">
    <source>
        <dbReference type="ARBA" id="ARBA00001933"/>
    </source>
</evidence>
<dbReference type="GO" id="GO:0019752">
    <property type="term" value="P:carboxylic acid metabolic process"/>
    <property type="evidence" value="ECO:0007669"/>
    <property type="project" value="InterPro"/>
</dbReference>
<gene>
    <name evidence="6" type="ORF">BDV23DRAFT_170838</name>
</gene>
<sequence length="1001" mass="112827">MTTINNKAHQAICSYFIGPKGANIDEFKNNIHRILKHVRTAREKTFYAEDEAFIPEEIKKTEEFQRLTKNFGNAIDEAAKLLGEHSVPFWTPRYEAHMTTDVSMVSLLGYFMTMIYNPNNVATEASPFSTAAEILVGEQLCRLLGYETKHVAGSPAGWGHITCDGTVANLESIWVARNLKFYPLSLYLAIKVGNLRFAAKDFEVETCTGARKRYLDLSTWELLNLRVETVLDLAKQLSDKYDISPTYIEDALSEFNVQTVGKDALEREFGIKDPIRYMLSNTRHYSWPKGGAIAGIGSQNMFGIKVDAEARVDLTDLVANLERCLKNGQAVYAVVAVMGSTEEGAVDRLSEILRIRQRFQKKGLSFLVHADAAWGGYFASMLPRKLMARAAKADPLEGIEKSDEGFVPGLSLKVESQEDLLALRCADSITIDPHKAGYIPYPAGSLVYRDERMKNLVTWTSPYIGRGSLTNIGIYGVEGSKPGAAAMSTWLANECIGLNEKGYGALLGEASFTSSRIAAHWAALTQKDDKFICVPLNRLPSEVNGGDVEGEKQKIREQILGKDNETIYESKELMTLLRALGSDLNINAFGLNWRYADGRLNDDIEEANYLMRKVVEKLSISTPNDNPVDIKFYLTSTEFKHDEYGACAQNFMRRLGIDRSKENLMVLRNVVMSPFPTRNGFLQKLMDIFKQVVNDVVDKCRERNCVTHPEHHNFLIQGIKDPSDIYLVYRPNFQLARSRRQLIFRVCLDSDSMDIYRTVKDQATTPIFLKTTQETCLEEIINNVKTNKEFKLPGNLDHLGQKAIDVHICKIIKNRSLSSRNREPTYPRDFMPFYLYGSNEEKHLSHMLLKSPNVELCAAGLKLDLDSQIEDEDLRKGVILCLTDRYEAYMQPIQAPSPNNSFFAPRRIFNVKIWPDLKRPDESGPDLLPESLKDFGPEIASGTLELPATTELLVDSVNINKDPYAATPDGNAEEWRKLFDEIRAKLKDPALPETTQPEKKA</sequence>
<organism evidence="6">
    <name type="scientific">Petromyces alliaceus</name>
    <name type="common">Aspergillus alliaceus</name>
    <dbReference type="NCBI Taxonomy" id="209559"/>
    <lineage>
        <taxon>Eukaryota</taxon>
        <taxon>Fungi</taxon>
        <taxon>Dikarya</taxon>
        <taxon>Ascomycota</taxon>
        <taxon>Pezizomycotina</taxon>
        <taxon>Eurotiomycetes</taxon>
        <taxon>Eurotiomycetidae</taxon>
        <taxon>Eurotiales</taxon>
        <taxon>Aspergillaceae</taxon>
        <taxon>Aspergillus</taxon>
        <taxon>Aspergillus subgen. Circumdati</taxon>
    </lineage>
</organism>
<dbReference type="PANTHER" id="PTHR42735">
    <property type="match status" value="1"/>
</dbReference>
<dbReference type="InterPro" id="IPR050477">
    <property type="entry name" value="GrpII_AminoAcid_Decarb"/>
</dbReference>
<keyword evidence="2 4" id="KW-0663">Pyridoxal phosphate</keyword>
<dbReference type="AlphaFoldDB" id="A0A5N7CED6"/>
<dbReference type="InterPro" id="IPR049373">
    <property type="entry name" value="TyrDC_C"/>
</dbReference>
<dbReference type="Pfam" id="PF21391">
    <property type="entry name" value="tyr_de_CO2_C"/>
    <property type="match status" value="1"/>
</dbReference>
<feature type="modified residue" description="N6-(pyridoxal phosphate)lysine" evidence="4">
    <location>
        <position position="435"/>
    </location>
</feature>
<dbReference type="Proteomes" id="UP000326877">
    <property type="component" value="Unassembled WGS sequence"/>
</dbReference>
<dbReference type="InterPro" id="IPR002129">
    <property type="entry name" value="PyrdxlP-dep_de-COase"/>
</dbReference>
<evidence type="ECO:0000256" key="3">
    <source>
        <dbReference type="ARBA" id="ARBA00023239"/>
    </source>
</evidence>
<reference evidence="6" key="1">
    <citation type="submission" date="2019-04" db="EMBL/GenBank/DDBJ databases">
        <title>Friends and foes A comparative genomics studyof 23 Aspergillus species from section Flavi.</title>
        <authorList>
            <consortium name="DOE Joint Genome Institute"/>
            <person name="Kjaerbolling I."/>
            <person name="Vesth T."/>
            <person name="Frisvad J.C."/>
            <person name="Nybo J.L."/>
            <person name="Theobald S."/>
            <person name="Kildgaard S."/>
            <person name="Isbrandt T."/>
            <person name="Kuo A."/>
            <person name="Sato A."/>
            <person name="Lyhne E.K."/>
            <person name="Kogle M.E."/>
            <person name="Wiebenga A."/>
            <person name="Kun R.S."/>
            <person name="Lubbers R.J."/>
            <person name="Makela M.R."/>
            <person name="Barry K."/>
            <person name="Chovatia M."/>
            <person name="Clum A."/>
            <person name="Daum C."/>
            <person name="Haridas S."/>
            <person name="He G."/>
            <person name="LaButti K."/>
            <person name="Lipzen A."/>
            <person name="Mondo S."/>
            <person name="Riley R."/>
            <person name="Salamov A."/>
            <person name="Simmons B.A."/>
            <person name="Magnuson J.K."/>
            <person name="Henrissat B."/>
            <person name="Mortensen U.H."/>
            <person name="Larsen T.O."/>
            <person name="Devries R.P."/>
            <person name="Grigoriev I.V."/>
            <person name="Machida M."/>
            <person name="Baker S.E."/>
            <person name="Andersen M.R."/>
        </authorList>
    </citation>
    <scope>NUCLEOTIDE SEQUENCE [LARGE SCALE GENOMIC DNA]</scope>
    <source>
        <strain evidence="6">IBT 14317</strain>
    </source>
</reference>
<dbReference type="OrthoDB" id="2161780at2759"/>
<dbReference type="SUPFAM" id="SSF53383">
    <property type="entry name" value="PLP-dependent transferases"/>
    <property type="match status" value="1"/>
</dbReference>
<evidence type="ECO:0000259" key="5">
    <source>
        <dbReference type="Pfam" id="PF21391"/>
    </source>
</evidence>
<dbReference type="PANTHER" id="PTHR42735:SF4">
    <property type="entry name" value="PYRIDOXAL PHOSPHATE-DEPENDENT DECARBOXYLASE FAMILY PROTEIN"/>
    <property type="match status" value="1"/>
</dbReference>
<protein>
    <submittedName>
        <fullName evidence="6">Pyridoxal-dependent decarboxylase conserved domain protein</fullName>
    </submittedName>
</protein>
<evidence type="ECO:0000256" key="2">
    <source>
        <dbReference type="ARBA" id="ARBA00022898"/>
    </source>
</evidence>
<dbReference type="GO" id="GO:0030170">
    <property type="term" value="F:pyridoxal phosphate binding"/>
    <property type="evidence" value="ECO:0007669"/>
    <property type="project" value="InterPro"/>
</dbReference>
<dbReference type="InterPro" id="IPR015424">
    <property type="entry name" value="PyrdxlP-dep_Trfase"/>
</dbReference>
<comment type="cofactor">
    <cofactor evidence="1 4">
        <name>pyridoxal 5'-phosphate</name>
        <dbReference type="ChEBI" id="CHEBI:597326"/>
    </cofactor>
</comment>
<evidence type="ECO:0000256" key="4">
    <source>
        <dbReference type="PIRSR" id="PIRSR602129-50"/>
    </source>
</evidence>
<dbReference type="Pfam" id="PF00282">
    <property type="entry name" value="Pyridoxal_deC"/>
    <property type="match status" value="1"/>
</dbReference>
<dbReference type="EMBL" id="ML735236">
    <property type="protein sequence ID" value="KAE8392515.1"/>
    <property type="molecule type" value="Genomic_DNA"/>
</dbReference>
<evidence type="ECO:0000313" key="6">
    <source>
        <dbReference type="EMBL" id="KAE8392515.1"/>
    </source>
</evidence>
<feature type="domain" description="L-tyrosine decarboxylase C-terminal" evidence="5">
    <location>
        <begin position="601"/>
        <end position="694"/>
    </location>
</feature>
<dbReference type="InterPro" id="IPR015421">
    <property type="entry name" value="PyrdxlP-dep_Trfase_major"/>
</dbReference>
<dbReference type="GO" id="GO:0016830">
    <property type="term" value="F:carbon-carbon lyase activity"/>
    <property type="evidence" value="ECO:0007669"/>
    <property type="project" value="InterPro"/>
</dbReference>
<dbReference type="Gene3D" id="3.40.640.10">
    <property type="entry name" value="Type I PLP-dependent aspartate aminotransferase-like (Major domain)"/>
    <property type="match status" value="1"/>
</dbReference>
<name>A0A5N7CED6_PETAA</name>
<keyword evidence="3" id="KW-0456">Lyase</keyword>